<evidence type="ECO:0000313" key="2">
    <source>
        <dbReference type="Proteomes" id="UP000551616"/>
    </source>
</evidence>
<name>A0A7V9A8V8_9BACT</name>
<evidence type="ECO:0000313" key="1">
    <source>
        <dbReference type="EMBL" id="MBA2116827.1"/>
    </source>
</evidence>
<proteinExistence type="predicted"/>
<comment type="caution">
    <text evidence="1">The sequence shown here is derived from an EMBL/GenBank/DDBJ whole genome shotgun (WGS) entry which is preliminary data.</text>
</comment>
<reference evidence="1 2" key="1">
    <citation type="submission" date="2020-05" db="EMBL/GenBank/DDBJ databases">
        <title>Bremerella alba sp. nov., a novel planctomycete isolated from the surface of the macroalga Fucus spiralis.</title>
        <authorList>
            <person name="Godinho O."/>
            <person name="Botelho R."/>
            <person name="Albuquerque L."/>
            <person name="Wiegand S."/>
            <person name="Da Costa M.S."/>
            <person name="Lobo-Da-Cunha A."/>
            <person name="Jogler C."/>
            <person name="Lage O.M."/>
        </authorList>
    </citation>
    <scope>NUCLEOTIDE SEQUENCE [LARGE SCALE GENOMIC DNA]</scope>
    <source>
        <strain evidence="1 2">FF15</strain>
    </source>
</reference>
<organism evidence="1 2">
    <name type="scientific">Bremerella alba</name>
    <dbReference type="NCBI Taxonomy" id="980252"/>
    <lineage>
        <taxon>Bacteria</taxon>
        <taxon>Pseudomonadati</taxon>
        <taxon>Planctomycetota</taxon>
        <taxon>Planctomycetia</taxon>
        <taxon>Pirellulales</taxon>
        <taxon>Pirellulaceae</taxon>
        <taxon>Bremerella</taxon>
    </lineage>
</organism>
<dbReference type="AlphaFoldDB" id="A0A7V9A8V8"/>
<accession>A0A7V9A8V8</accession>
<dbReference type="EMBL" id="JABRWO010000011">
    <property type="protein sequence ID" value="MBA2116827.1"/>
    <property type="molecule type" value="Genomic_DNA"/>
</dbReference>
<dbReference type="Proteomes" id="UP000551616">
    <property type="component" value="Unassembled WGS sequence"/>
</dbReference>
<protein>
    <submittedName>
        <fullName evidence="1">Uncharacterized protein</fullName>
    </submittedName>
</protein>
<sequence>MTFTDSHGDVWRIVIDEYRLAAMKKVLPLGELKQTARSHAIEFIFPCLYLACLDDIERRGLTAEAFLKRLAGPTMGHAVKAVTDQLTRFFKAVR</sequence>
<keyword evidence="2" id="KW-1185">Reference proteome</keyword>
<gene>
    <name evidence="1" type="ORF">HOV93_40200</name>
</gene>